<dbReference type="AlphaFoldDB" id="A0AAJ8DXV5"/>
<gene>
    <name evidence="1" type="ORF">An02g13030</name>
</gene>
<accession>A0AAJ8DXV5</accession>
<sequence length="43" mass="4732">MATCTHIYTMYKNGMLSKQTQVFPRDGLVAWVIGATDVAKING</sequence>
<dbReference type="RefSeq" id="XP_059600123.1">
    <property type="nucleotide sequence ID" value="XM_059746729.1"/>
</dbReference>
<protein>
    <submittedName>
        <fullName evidence="1">Uncharacterized protein</fullName>
    </submittedName>
</protein>
<proteinExistence type="predicted"/>
<evidence type="ECO:0000313" key="1">
    <source>
        <dbReference type="RefSeq" id="XP_059600123.1"/>
    </source>
</evidence>
<reference evidence="1" key="1">
    <citation type="submission" date="2025-02" db="EMBL/GenBank/DDBJ databases">
        <authorList>
            <consortium name="NCBI Genome Project"/>
        </authorList>
    </citation>
    <scope>NUCLEOTIDE SEQUENCE</scope>
</reference>
<dbReference type="VEuPathDB" id="FungiDB:An02g13030"/>
<dbReference type="KEGG" id="ang:An02g13030"/>
<name>A0AAJ8DXV5_ASPNG</name>
<reference evidence="1" key="2">
    <citation type="submission" date="2025-08" db="UniProtKB">
        <authorList>
            <consortium name="RefSeq"/>
        </authorList>
    </citation>
    <scope>IDENTIFICATION</scope>
</reference>
<organism evidence="1">
    <name type="scientific">Aspergillus niger</name>
    <dbReference type="NCBI Taxonomy" id="5061"/>
    <lineage>
        <taxon>Eukaryota</taxon>
        <taxon>Fungi</taxon>
        <taxon>Dikarya</taxon>
        <taxon>Ascomycota</taxon>
        <taxon>Pezizomycotina</taxon>
        <taxon>Eurotiomycetes</taxon>
        <taxon>Eurotiomycetidae</taxon>
        <taxon>Eurotiales</taxon>
        <taxon>Aspergillaceae</taxon>
        <taxon>Aspergillus</taxon>
        <taxon>Aspergillus subgen. Circumdati</taxon>
    </lineage>
</organism>
<dbReference type="GeneID" id="84590541"/>